<feature type="region of interest" description="Disordered" evidence="4">
    <location>
        <begin position="1"/>
        <end position="22"/>
    </location>
</feature>
<evidence type="ECO:0000259" key="5">
    <source>
        <dbReference type="Pfam" id="PF13649"/>
    </source>
</evidence>
<dbReference type="Gene3D" id="3.40.50.150">
    <property type="entry name" value="Vaccinia Virus protein VP39"/>
    <property type="match status" value="1"/>
</dbReference>
<gene>
    <name evidence="6" type="ORF">D7V88_35555</name>
</gene>
<feature type="domain" description="Methyltransferase" evidence="5">
    <location>
        <begin position="40"/>
        <end position="126"/>
    </location>
</feature>
<evidence type="ECO:0000256" key="1">
    <source>
        <dbReference type="ARBA" id="ARBA00022603"/>
    </source>
</evidence>
<keyword evidence="1 6" id="KW-0489">Methyltransferase</keyword>
<dbReference type="PANTHER" id="PTHR43464:SF19">
    <property type="entry name" value="UBIQUINONE BIOSYNTHESIS O-METHYLTRANSFERASE, MITOCHONDRIAL"/>
    <property type="match status" value="1"/>
</dbReference>
<evidence type="ECO:0000313" key="6">
    <source>
        <dbReference type="EMBL" id="RKG73994.1"/>
    </source>
</evidence>
<dbReference type="CDD" id="cd02440">
    <property type="entry name" value="AdoMet_MTases"/>
    <property type="match status" value="1"/>
</dbReference>
<proteinExistence type="predicted"/>
<dbReference type="Proteomes" id="UP000268094">
    <property type="component" value="Unassembled WGS sequence"/>
</dbReference>
<dbReference type="AlphaFoldDB" id="A0A3A8I2I5"/>
<sequence>MPQDDRQRWNDRYQRAPEQREPSDFLRSLADRLPTTGRALDLAGGQGQDARWLAKRGLDVTLVDLSDVALEQAGALARAEGWSLQLARLDLEVEPLPPGPFDLVVCLNYLWRPLFAALPRVLTPGGLFVFAQPTRSNLQRHPHPSARFLLEDGELPTLLQEFETLSSTEGWTDAGRHEARVLARRHRQ</sequence>
<evidence type="ECO:0000256" key="2">
    <source>
        <dbReference type="ARBA" id="ARBA00022679"/>
    </source>
</evidence>
<keyword evidence="2 6" id="KW-0808">Transferase</keyword>
<evidence type="ECO:0000313" key="7">
    <source>
        <dbReference type="Proteomes" id="UP000268094"/>
    </source>
</evidence>
<name>A0A3A8I2I5_9BACT</name>
<reference evidence="7" key="1">
    <citation type="submission" date="2018-09" db="EMBL/GenBank/DDBJ databases">
        <authorList>
            <person name="Livingstone P.G."/>
            <person name="Whitworth D.E."/>
        </authorList>
    </citation>
    <scope>NUCLEOTIDE SEQUENCE [LARGE SCALE GENOMIC DNA]</scope>
    <source>
        <strain evidence="7">CA054A</strain>
    </source>
</reference>
<accession>A0A3A8I2I5</accession>
<dbReference type="InterPro" id="IPR029063">
    <property type="entry name" value="SAM-dependent_MTases_sf"/>
</dbReference>
<organism evidence="6 7">
    <name type="scientific">Corallococcus terminator</name>
    <dbReference type="NCBI Taxonomy" id="2316733"/>
    <lineage>
        <taxon>Bacteria</taxon>
        <taxon>Pseudomonadati</taxon>
        <taxon>Myxococcota</taxon>
        <taxon>Myxococcia</taxon>
        <taxon>Myxococcales</taxon>
        <taxon>Cystobacterineae</taxon>
        <taxon>Myxococcaceae</taxon>
        <taxon>Corallococcus</taxon>
    </lineage>
</organism>
<keyword evidence="7" id="KW-1185">Reference proteome</keyword>
<protein>
    <submittedName>
        <fullName evidence="6">Class I SAM-dependent methyltransferase</fullName>
    </submittedName>
</protein>
<dbReference type="InterPro" id="IPR041698">
    <property type="entry name" value="Methyltransf_25"/>
</dbReference>
<dbReference type="OrthoDB" id="5298787at2"/>
<evidence type="ECO:0000256" key="3">
    <source>
        <dbReference type="ARBA" id="ARBA00022691"/>
    </source>
</evidence>
<dbReference type="SUPFAM" id="SSF53335">
    <property type="entry name" value="S-adenosyl-L-methionine-dependent methyltransferases"/>
    <property type="match status" value="1"/>
</dbReference>
<dbReference type="EMBL" id="RAVZ01000387">
    <property type="protein sequence ID" value="RKG73994.1"/>
    <property type="molecule type" value="Genomic_DNA"/>
</dbReference>
<comment type="caution">
    <text evidence="6">The sequence shown here is derived from an EMBL/GenBank/DDBJ whole genome shotgun (WGS) entry which is preliminary data.</text>
</comment>
<dbReference type="Pfam" id="PF13649">
    <property type="entry name" value="Methyltransf_25"/>
    <property type="match status" value="1"/>
</dbReference>
<dbReference type="PANTHER" id="PTHR43464">
    <property type="entry name" value="METHYLTRANSFERASE"/>
    <property type="match status" value="1"/>
</dbReference>
<dbReference type="GO" id="GO:0008168">
    <property type="term" value="F:methyltransferase activity"/>
    <property type="evidence" value="ECO:0007669"/>
    <property type="project" value="UniProtKB-KW"/>
</dbReference>
<dbReference type="RefSeq" id="WP_120545034.1">
    <property type="nucleotide sequence ID" value="NZ_RAVZ01000387.1"/>
</dbReference>
<keyword evidence="3" id="KW-0949">S-adenosyl-L-methionine</keyword>
<dbReference type="GO" id="GO:0032259">
    <property type="term" value="P:methylation"/>
    <property type="evidence" value="ECO:0007669"/>
    <property type="project" value="UniProtKB-KW"/>
</dbReference>
<evidence type="ECO:0000256" key="4">
    <source>
        <dbReference type="SAM" id="MobiDB-lite"/>
    </source>
</evidence>